<name>A0A1J9PZF4_9EURO</name>
<dbReference type="InterPro" id="IPR011009">
    <property type="entry name" value="Kinase-like_dom_sf"/>
</dbReference>
<keyword evidence="3" id="KW-1185">Reference proteome</keyword>
<dbReference type="SUPFAM" id="SSF56112">
    <property type="entry name" value="Protein kinase-like (PK-like)"/>
    <property type="match status" value="1"/>
</dbReference>
<dbReference type="Proteomes" id="UP000242791">
    <property type="component" value="Unassembled WGS sequence"/>
</dbReference>
<dbReference type="Gene3D" id="1.10.510.10">
    <property type="entry name" value="Transferase(Phosphotransferase) domain 1"/>
    <property type="match status" value="1"/>
</dbReference>
<dbReference type="STRING" id="1658174.A0A1J9PZF4"/>
<gene>
    <name evidence="2" type="ORF">ACJ73_10361</name>
</gene>
<evidence type="ECO:0000313" key="2">
    <source>
        <dbReference type="EMBL" id="OJD09383.1"/>
    </source>
</evidence>
<proteinExistence type="predicted"/>
<dbReference type="EMBL" id="LGTZ01003812">
    <property type="protein sequence ID" value="OJD09383.1"/>
    <property type="molecule type" value="Genomic_DNA"/>
</dbReference>
<dbReference type="VEuPathDB" id="FungiDB:ACJ73_10361"/>
<dbReference type="OrthoDB" id="2156052at2759"/>
<sequence>MPLTPSGSTYIPSSPLSSAGEGQPQQPRRLRNRCASPDDVPQDPASDSSDGGNRGWKWGDKRLAVVMSPPQPRPAKRQQPAYQSQEERRRNREPDREYCTQRCLAGLASRSALDPACPNSHLHQAHSADGNHPISRGEVAQLLEVQLNNDRDNGCRPLRLHGARGIMFKMTLSRYGYTFVGKGTHKGFIPDLQHEAQVYKYLGELQGNLIPVYLGSVNLREPFITDGLDLIVHYLLLSWAGDGVEPEHFDIHRDGKRLQKELSQYGVIHGDIRLANVVYNTELGRPMLIDFDQARLNKRVRKRQLIAGFSRTKPKQLRLQN</sequence>
<feature type="compositionally biased region" description="Basic and acidic residues" evidence="1">
    <location>
        <begin position="85"/>
        <end position="97"/>
    </location>
</feature>
<organism evidence="2 3">
    <name type="scientific">Blastomyces percursus</name>
    <dbReference type="NCBI Taxonomy" id="1658174"/>
    <lineage>
        <taxon>Eukaryota</taxon>
        <taxon>Fungi</taxon>
        <taxon>Dikarya</taxon>
        <taxon>Ascomycota</taxon>
        <taxon>Pezizomycotina</taxon>
        <taxon>Eurotiomycetes</taxon>
        <taxon>Eurotiomycetidae</taxon>
        <taxon>Onygenales</taxon>
        <taxon>Ajellomycetaceae</taxon>
        <taxon>Blastomyces</taxon>
    </lineage>
</organism>
<feature type="compositionally biased region" description="Polar residues" evidence="1">
    <location>
        <begin position="1"/>
        <end position="17"/>
    </location>
</feature>
<evidence type="ECO:0000313" key="3">
    <source>
        <dbReference type="Proteomes" id="UP000242791"/>
    </source>
</evidence>
<comment type="caution">
    <text evidence="2">The sequence shown here is derived from an EMBL/GenBank/DDBJ whole genome shotgun (WGS) entry which is preliminary data.</text>
</comment>
<protein>
    <submittedName>
        <fullName evidence="2">Uncharacterized protein</fullName>
    </submittedName>
</protein>
<reference evidence="2 3" key="1">
    <citation type="submission" date="2015-08" db="EMBL/GenBank/DDBJ databases">
        <title>Emmonsia species relationships and genome sequence.</title>
        <authorList>
            <person name="Cuomo C.A."/>
            <person name="Schwartz I.S."/>
            <person name="Kenyon C."/>
            <person name="De Hoog G.S."/>
            <person name="Govender N.P."/>
            <person name="Botha A."/>
            <person name="Moreno L."/>
            <person name="De Vries M."/>
            <person name="Munoz J.F."/>
            <person name="Stielow J.B."/>
        </authorList>
    </citation>
    <scope>NUCLEOTIDE SEQUENCE [LARGE SCALE GENOMIC DNA]</scope>
    <source>
        <strain evidence="2 3">EI222</strain>
    </source>
</reference>
<feature type="region of interest" description="Disordered" evidence="1">
    <location>
        <begin position="1"/>
        <end position="97"/>
    </location>
</feature>
<dbReference type="AlphaFoldDB" id="A0A1J9PZF4"/>
<accession>A0A1J9PZF4</accession>
<evidence type="ECO:0000256" key="1">
    <source>
        <dbReference type="SAM" id="MobiDB-lite"/>
    </source>
</evidence>